<protein>
    <submittedName>
        <fullName evidence="2">Uncharacterized protein</fullName>
    </submittedName>
</protein>
<evidence type="ECO:0000313" key="3">
    <source>
        <dbReference type="Proteomes" id="UP000664940"/>
    </source>
</evidence>
<proteinExistence type="predicted"/>
<dbReference type="EMBL" id="JABVXQ010000012">
    <property type="protein sequence ID" value="KAF6084417.1"/>
    <property type="molecule type" value="Genomic_DNA"/>
</dbReference>
<accession>A0A833YXE3</accession>
<gene>
    <name evidence="2" type="ORF">HJG60_008679</name>
</gene>
<evidence type="ECO:0000313" key="2">
    <source>
        <dbReference type="EMBL" id="KAF6084417.1"/>
    </source>
</evidence>
<feature type="region of interest" description="Disordered" evidence="1">
    <location>
        <begin position="30"/>
        <end position="56"/>
    </location>
</feature>
<organism evidence="2 3">
    <name type="scientific">Phyllostomus discolor</name>
    <name type="common">pale spear-nosed bat</name>
    <dbReference type="NCBI Taxonomy" id="89673"/>
    <lineage>
        <taxon>Eukaryota</taxon>
        <taxon>Metazoa</taxon>
        <taxon>Chordata</taxon>
        <taxon>Craniata</taxon>
        <taxon>Vertebrata</taxon>
        <taxon>Euteleostomi</taxon>
        <taxon>Mammalia</taxon>
        <taxon>Eutheria</taxon>
        <taxon>Laurasiatheria</taxon>
        <taxon>Chiroptera</taxon>
        <taxon>Yangochiroptera</taxon>
        <taxon>Phyllostomidae</taxon>
        <taxon>Phyllostominae</taxon>
        <taxon>Phyllostomus</taxon>
    </lineage>
</organism>
<dbReference type="AlphaFoldDB" id="A0A833YXE3"/>
<comment type="caution">
    <text evidence="2">The sequence shown here is derived from an EMBL/GenBank/DDBJ whole genome shotgun (WGS) entry which is preliminary data.</text>
</comment>
<dbReference type="Proteomes" id="UP000664940">
    <property type="component" value="Unassembled WGS sequence"/>
</dbReference>
<evidence type="ECO:0000256" key="1">
    <source>
        <dbReference type="SAM" id="MobiDB-lite"/>
    </source>
</evidence>
<sequence length="145" mass="15354">MSPPRKGTGRRVRAFLKKVDWVAVAGVDDGRSPGRAGVHRGGMPSEEGPQPAAAGKVPRASACGWVVRWRTLLAGLPNICLGPAVLTPALLTANCHRSVFCFSATDCHSLSRGRGAGQQPHWTGLDLSHCSRGLCWPPARAQRAV</sequence>
<reference evidence="2 3" key="1">
    <citation type="journal article" date="2020" name="Nature">
        <title>Six reference-quality genomes reveal evolution of bat adaptations.</title>
        <authorList>
            <person name="Jebb D."/>
            <person name="Huang Z."/>
            <person name="Pippel M."/>
            <person name="Hughes G.M."/>
            <person name="Lavrichenko K."/>
            <person name="Devanna P."/>
            <person name="Winkler S."/>
            <person name="Jermiin L.S."/>
            <person name="Skirmuntt E.C."/>
            <person name="Katzourakis A."/>
            <person name="Burkitt-Gray L."/>
            <person name="Ray D.A."/>
            <person name="Sullivan K.A.M."/>
            <person name="Roscito J.G."/>
            <person name="Kirilenko B.M."/>
            <person name="Davalos L.M."/>
            <person name="Corthals A.P."/>
            <person name="Power M.L."/>
            <person name="Jones G."/>
            <person name="Ransome R.D."/>
            <person name="Dechmann D.K.N."/>
            <person name="Locatelli A.G."/>
            <person name="Puechmaille S.J."/>
            <person name="Fedrigo O."/>
            <person name="Jarvis E.D."/>
            <person name="Hiller M."/>
            <person name="Vernes S.C."/>
            <person name="Myers E.W."/>
            <person name="Teeling E.C."/>
        </authorList>
    </citation>
    <scope>NUCLEOTIDE SEQUENCE [LARGE SCALE GENOMIC DNA]</scope>
    <source>
        <strain evidence="2">Bat1K_MPI-CBG_1</strain>
    </source>
</reference>
<name>A0A833YXE3_9CHIR</name>